<protein>
    <submittedName>
        <fullName evidence="1">Uncharacterized protein</fullName>
    </submittedName>
</protein>
<reference evidence="1 2" key="1">
    <citation type="journal article" date="2018" name="Sci. Rep.">
        <title>Genomic signatures of local adaptation to the degree of environmental predictability in rotifers.</title>
        <authorList>
            <person name="Franch-Gras L."/>
            <person name="Hahn C."/>
            <person name="Garcia-Roger E.M."/>
            <person name="Carmona M.J."/>
            <person name="Serra M."/>
            <person name="Gomez A."/>
        </authorList>
    </citation>
    <scope>NUCLEOTIDE SEQUENCE [LARGE SCALE GENOMIC DNA]</scope>
    <source>
        <strain evidence="1">HYR1</strain>
    </source>
</reference>
<dbReference type="Proteomes" id="UP000276133">
    <property type="component" value="Unassembled WGS sequence"/>
</dbReference>
<name>A0A3M7PD32_BRAPC</name>
<comment type="caution">
    <text evidence="1">The sequence shown here is derived from an EMBL/GenBank/DDBJ whole genome shotgun (WGS) entry which is preliminary data.</text>
</comment>
<organism evidence="1 2">
    <name type="scientific">Brachionus plicatilis</name>
    <name type="common">Marine rotifer</name>
    <name type="synonym">Brachionus muelleri</name>
    <dbReference type="NCBI Taxonomy" id="10195"/>
    <lineage>
        <taxon>Eukaryota</taxon>
        <taxon>Metazoa</taxon>
        <taxon>Spiralia</taxon>
        <taxon>Gnathifera</taxon>
        <taxon>Rotifera</taxon>
        <taxon>Eurotatoria</taxon>
        <taxon>Monogononta</taxon>
        <taxon>Pseudotrocha</taxon>
        <taxon>Ploima</taxon>
        <taxon>Brachionidae</taxon>
        <taxon>Brachionus</taxon>
    </lineage>
</organism>
<evidence type="ECO:0000313" key="2">
    <source>
        <dbReference type="Proteomes" id="UP000276133"/>
    </source>
</evidence>
<keyword evidence="2" id="KW-1185">Reference proteome</keyword>
<feature type="non-terminal residue" evidence="1">
    <location>
        <position position="1"/>
    </location>
</feature>
<evidence type="ECO:0000313" key="1">
    <source>
        <dbReference type="EMBL" id="RMZ96670.1"/>
    </source>
</evidence>
<dbReference type="AlphaFoldDB" id="A0A3M7PD32"/>
<gene>
    <name evidence="1" type="ORF">BpHYR1_044969</name>
</gene>
<sequence length="61" mass="6984">INKEHGTVKIQLHETVAAKNCNCNFKLTCLYCEKSYNTCRLKEGISLKMGRKINILITNIK</sequence>
<dbReference type="EMBL" id="REGN01011981">
    <property type="protein sequence ID" value="RMZ96670.1"/>
    <property type="molecule type" value="Genomic_DNA"/>
</dbReference>
<accession>A0A3M7PD32</accession>
<proteinExistence type="predicted"/>